<evidence type="ECO:0000313" key="4">
    <source>
        <dbReference type="Proteomes" id="UP001139011"/>
    </source>
</evidence>
<dbReference type="Proteomes" id="UP001139011">
    <property type="component" value="Unassembled WGS sequence"/>
</dbReference>
<dbReference type="PROSITE" id="PS50801">
    <property type="entry name" value="STAS"/>
    <property type="match status" value="1"/>
</dbReference>
<keyword evidence="1" id="KW-0597">Phosphoprotein</keyword>
<evidence type="ECO:0000256" key="1">
    <source>
        <dbReference type="ARBA" id="ARBA00022553"/>
    </source>
</evidence>
<dbReference type="InterPro" id="IPR036513">
    <property type="entry name" value="STAS_dom_sf"/>
</dbReference>
<evidence type="ECO:0000313" key="3">
    <source>
        <dbReference type="EMBL" id="MCK6256202.1"/>
    </source>
</evidence>
<dbReference type="CDD" id="cd07041">
    <property type="entry name" value="STAS_RsbR_RsbS_like"/>
    <property type="match status" value="1"/>
</dbReference>
<dbReference type="InterPro" id="IPR051932">
    <property type="entry name" value="Bact_StressResp_Reg"/>
</dbReference>
<dbReference type="RefSeq" id="WP_248251906.1">
    <property type="nucleotide sequence ID" value="NZ_JAIWJX010000002.1"/>
</dbReference>
<sequence>MSKVLSKETSPYFKTMSRLILNQKETLAKTILDEDRFHYSHLGNNRSRLEHLRMKLIHLYGETVSLPPAVSIERLKEWGSEYADIFVSLNIPLDRAIEEVHFYRTKIGIIIKEEAKTQKFDLDTFYELISEFDSVVDTAVLMVSTSYMEKHASNLETAGHEIDELSVPVVPLGDGVGILPMIGDIDTNRAQVLMENALRSSVDLKLDHLILDLSGVPIIDTMVAQKIHQVIQALELIGVKTKISGLRPELALTMTALGVEFNGVTTFSSLHLALQYLGFKREM</sequence>
<organism evidence="3 4">
    <name type="scientific">Fictibacillus marinisediminis</name>
    <dbReference type="NCBI Taxonomy" id="2878389"/>
    <lineage>
        <taxon>Bacteria</taxon>
        <taxon>Bacillati</taxon>
        <taxon>Bacillota</taxon>
        <taxon>Bacilli</taxon>
        <taxon>Bacillales</taxon>
        <taxon>Fictibacillaceae</taxon>
        <taxon>Fictibacillus</taxon>
    </lineage>
</organism>
<dbReference type="PANTHER" id="PTHR33745:SF3">
    <property type="entry name" value="RSBT CO-ANTAGONIST PROTEIN RSBRC"/>
    <property type="match status" value="1"/>
</dbReference>
<comment type="caution">
    <text evidence="3">The sequence shown here is derived from an EMBL/GenBank/DDBJ whole genome shotgun (WGS) entry which is preliminary data.</text>
</comment>
<dbReference type="AlphaFoldDB" id="A0A9X1X8N8"/>
<gene>
    <name evidence="3" type="ORF">LCY76_06245</name>
</gene>
<proteinExistence type="predicted"/>
<dbReference type="Gene3D" id="3.30.750.24">
    <property type="entry name" value="STAS domain"/>
    <property type="match status" value="1"/>
</dbReference>
<evidence type="ECO:0000259" key="2">
    <source>
        <dbReference type="PROSITE" id="PS50801"/>
    </source>
</evidence>
<protein>
    <submittedName>
        <fullName evidence="3">STAS domain-containing protein</fullName>
    </submittedName>
</protein>
<dbReference type="SUPFAM" id="SSF52091">
    <property type="entry name" value="SpoIIaa-like"/>
    <property type="match status" value="1"/>
</dbReference>
<accession>A0A9X1X8N8</accession>
<name>A0A9X1X8N8_9BACL</name>
<dbReference type="EMBL" id="JAIWJX010000002">
    <property type="protein sequence ID" value="MCK6256202.1"/>
    <property type="molecule type" value="Genomic_DNA"/>
</dbReference>
<keyword evidence="4" id="KW-1185">Reference proteome</keyword>
<dbReference type="InterPro" id="IPR002645">
    <property type="entry name" value="STAS_dom"/>
</dbReference>
<dbReference type="Pfam" id="PF01740">
    <property type="entry name" value="STAS"/>
    <property type="match status" value="1"/>
</dbReference>
<dbReference type="PANTHER" id="PTHR33745">
    <property type="entry name" value="RSBT ANTAGONIST PROTEIN RSBS-RELATED"/>
    <property type="match status" value="1"/>
</dbReference>
<reference evidence="3" key="1">
    <citation type="submission" date="2021-09" db="EMBL/GenBank/DDBJ databases">
        <title>Genome analysis of Fictibacillus sp. KIGAM418 isolated from marine sediment.</title>
        <authorList>
            <person name="Seo M.-J."/>
            <person name="Cho E.-S."/>
            <person name="Hwang C.Y."/>
        </authorList>
    </citation>
    <scope>NUCLEOTIDE SEQUENCE</scope>
    <source>
        <strain evidence="3">KIGAM418</strain>
    </source>
</reference>
<feature type="domain" description="STAS" evidence="2">
    <location>
        <begin position="166"/>
        <end position="277"/>
    </location>
</feature>